<dbReference type="EMBL" id="JAGPNK010000007">
    <property type="protein sequence ID" value="KAH7318041.1"/>
    <property type="molecule type" value="Genomic_DNA"/>
</dbReference>
<dbReference type="GO" id="GO:0016757">
    <property type="term" value="F:glycosyltransferase activity"/>
    <property type="evidence" value="ECO:0007669"/>
    <property type="project" value="UniProtKB-KW"/>
</dbReference>
<evidence type="ECO:0000256" key="4">
    <source>
        <dbReference type="ARBA" id="ARBA00022679"/>
    </source>
</evidence>
<feature type="domain" description="Nucleotide-diphospho-sugar transferase" evidence="6">
    <location>
        <begin position="178"/>
        <end position="330"/>
    </location>
</feature>
<name>A0A8K0WQT9_9HYPO</name>
<dbReference type="Pfam" id="PF03407">
    <property type="entry name" value="Nucleotid_trans"/>
    <property type="match status" value="1"/>
</dbReference>
<evidence type="ECO:0000256" key="5">
    <source>
        <dbReference type="SAM" id="Phobius"/>
    </source>
</evidence>
<evidence type="ECO:0000256" key="2">
    <source>
        <dbReference type="ARBA" id="ARBA00007033"/>
    </source>
</evidence>
<dbReference type="AlphaFoldDB" id="A0A8K0WQT9"/>
<keyword evidence="5" id="KW-1133">Transmembrane helix</keyword>
<comment type="similarity">
    <text evidence="2">Belongs to the glycosyltransferase 77 family.</text>
</comment>
<evidence type="ECO:0000256" key="1">
    <source>
        <dbReference type="ARBA" id="ARBA00005664"/>
    </source>
</evidence>
<proteinExistence type="inferred from homology"/>
<keyword evidence="3" id="KW-0328">Glycosyltransferase</keyword>
<reference evidence="7" key="1">
    <citation type="journal article" date="2021" name="Nat. Commun.">
        <title>Genetic determinants of endophytism in the Arabidopsis root mycobiome.</title>
        <authorList>
            <person name="Mesny F."/>
            <person name="Miyauchi S."/>
            <person name="Thiergart T."/>
            <person name="Pickel B."/>
            <person name="Atanasova L."/>
            <person name="Karlsson M."/>
            <person name="Huettel B."/>
            <person name="Barry K.W."/>
            <person name="Haridas S."/>
            <person name="Chen C."/>
            <person name="Bauer D."/>
            <person name="Andreopoulos W."/>
            <person name="Pangilinan J."/>
            <person name="LaButti K."/>
            <person name="Riley R."/>
            <person name="Lipzen A."/>
            <person name="Clum A."/>
            <person name="Drula E."/>
            <person name="Henrissat B."/>
            <person name="Kohler A."/>
            <person name="Grigoriev I.V."/>
            <person name="Martin F.M."/>
            <person name="Hacquard S."/>
        </authorList>
    </citation>
    <scope>NUCLEOTIDE SEQUENCE</scope>
    <source>
        <strain evidence="7">MPI-CAGE-CH-0235</strain>
    </source>
</reference>
<dbReference type="PANTHER" id="PTHR31306">
    <property type="entry name" value="ALPHA-1,6-MANNOSYLTRANSFERASE MNN11-RELATED"/>
    <property type="match status" value="1"/>
</dbReference>
<dbReference type="GO" id="GO:0006487">
    <property type="term" value="P:protein N-linked glycosylation"/>
    <property type="evidence" value="ECO:0007669"/>
    <property type="project" value="TreeGrafter"/>
</dbReference>
<accession>A0A8K0WQT9</accession>
<evidence type="ECO:0000259" key="6">
    <source>
        <dbReference type="Pfam" id="PF03407"/>
    </source>
</evidence>
<organism evidence="7 8">
    <name type="scientific">Stachybotrys elegans</name>
    <dbReference type="NCBI Taxonomy" id="80388"/>
    <lineage>
        <taxon>Eukaryota</taxon>
        <taxon>Fungi</taxon>
        <taxon>Dikarya</taxon>
        <taxon>Ascomycota</taxon>
        <taxon>Pezizomycotina</taxon>
        <taxon>Sordariomycetes</taxon>
        <taxon>Hypocreomycetidae</taxon>
        <taxon>Hypocreales</taxon>
        <taxon>Stachybotryaceae</taxon>
        <taxon>Stachybotrys</taxon>
    </lineage>
</organism>
<dbReference type="InterPro" id="IPR005069">
    <property type="entry name" value="Nucl-diP-sugar_transferase"/>
</dbReference>
<sequence length="389" mass="46028">MYLGKQPFRSLTCWRRHWNLPTSRRWIVLVSSVSFFVTAILVIAHHEAIIEYSKETWKWNVQEGERRREESVRLPFAWKYLDSQIKETDFVTDDGVVHQLDPDGPRWHESRLGKKVLILDVDSRLDTEEGSLLNPNPLTYKNMIPRTGGYLNHMLYAQLHGYDYRLVRPPNYPDRHGTWVKVPVIQEALKSYDIVVFLDADCIFRYLHLPLEWLMSHWNITEETMLAAPIDVEQRSTHDIRGNLFLNTGFIIAQQSERTQEMFTRWEDCPSDKEWPECSNWNKKWAHEQAAFGNFVRYDYNTSGWIQPLPCNEANGSPLPRGNCRGVFVRHYWGSKAHTIWELFEQVTPATVTSLHERFHQNIDEYFLDINHLTYPFKEGDVVLRKNKY</sequence>
<keyword evidence="4" id="KW-0808">Transferase</keyword>
<keyword evidence="5" id="KW-0472">Membrane</keyword>
<protein>
    <recommendedName>
        <fullName evidence="6">Nucleotide-diphospho-sugar transferase domain-containing protein</fullName>
    </recommendedName>
</protein>
<dbReference type="Gene3D" id="3.90.550.10">
    <property type="entry name" value="Spore Coat Polysaccharide Biosynthesis Protein SpsA, Chain A"/>
    <property type="match status" value="1"/>
</dbReference>
<evidence type="ECO:0000256" key="3">
    <source>
        <dbReference type="ARBA" id="ARBA00022676"/>
    </source>
</evidence>
<feature type="transmembrane region" description="Helical" evidence="5">
    <location>
        <begin position="26"/>
        <end position="44"/>
    </location>
</feature>
<dbReference type="PANTHER" id="PTHR31306:SF3">
    <property type="entry name" value="NUCLEOTIDE-DIPHOSPHO-SUGAR TRANSFERASE DOMAIN-CONTAINING PROTEIN"/>
    <property type="match status" value="1"/>
</dbReference>
<gene>
    <name evidence="7" type="ORF">B0I35DRAFT_431193</name>
</gene>
<dbReference type="InterPro" id="IPR008630">
    <property type="entry name" value="Glyco_trans_34"/>
</dbReference>
<dbReference type="InterPro" id="IPR029044">
    <property type="entry name" value="Nucleotide-diphossugar_trans"/>
</dbReference>
<keyword evidence="8" id="KW-1185">Reference proteome</keyword>
<keyword evidence="5" id="KW-0812">Transmembrane</keyword>
<evidence type="ECO:0000313" key="7">
    <source>
        <dbReference type="EMBL" id="KAH7318041.1"/>
    </source>
</evidence>
<dbReference type="Proteomes" id="UP000813444">
    <property type="component" value="Unassembled WGS sequence"/>
</dbReference>
<evidence type="ECO:0000313" key="8">
    <source>
        <dbReference type="Proteomes" id="UP000813444"/>
    </source>
</evidence>
<comment type="caution">
    <text evidence="7">The sequence shown here is derived from an EMBL/GenBank/DDBJ whole genome shotgun (WGS) entry which is preliminary data.</text>
</comment>
<dbReference type="OrthoDB" id="3763672at2759"/>
<dbReference type="GO" id="GO:0000139">
    <property type="term" value="C:Golgi membrane"/>
    <property type="evidence" value="ECO:0007669"/>
    <property type="project" value="TreeGrafter"/>
</dbReference>
<comment type="similarity">
    <text evidence="1">Belongs to the glycosyltransferase 34 family.</text>
</comment>